<dbReference type="SUPFAM" id="SSF46785">
    <property type="entry name" value="Winged helix' DNA-binding domain"/>
    <property type="match status" value="1"/>
</dbReference>
<dbReference type="EMBL" id="FWXB01000030">
    <property type="protein sequence ID" value="SMC14555.1"/>
    <property type="molecule type" value="Genomic_DNA"/>
</dbReference>
<proteinExistence type="predicted"/>
<dbReference type="SMART" id="SM01134">
    <property type="entry name" value="DeoRC"/>
    <property type="match status" value="1"/>
</dbReference>
<dbReference type="Pfam" id="PF08220">
    <property type="entry name" value="HTH_DeoR"/>
    <property type="match status" value="1"/>
</dbReference>
<sequence>MTKFNNSTTTHREVEVLEALRRLGGSARNSNIADLLGVSEETVRRTTKALAKSDLVRRVHGGAYLPDARVDAGVFSRIGQRSDEKSLIARATARLIPDGACVFLDVGSTTAFVAHALRKHENLFVVTNSLNAAQSLAKRRGNRVFLTGGELRDAEWGTFGPESEAHVRQFRFDFAVLSVDGVDVDTGFLLSAPAEAALARAVIARAGSTVVVADHLKFGQAAPLVMCDGDAVDCIVTDRAPERNFSEKLNAWHVKLVNAGRESATC</sequence>
<dbReference type="Gene3D" id="3.40.50.1360">
    <property type="match status" value="1"/>
</dbReference>
<keyword evidence="6" id="KW-1185">Reference proteome</keyword>
<evidence type="ECO:0000313" key="6">
    <source>
        <dbReference type="Proteomes" id="UP000193224"/>
    </source>
</evidence>
<keyword evidence="2" id="KW-0805">Transcription regulation</keyword>
<dbReference type="PANTHER" id="PTHR30363">
    <property type="entry name" value="HTH-TYPE TRANSCRIPTIONAL REGULATOR SRLR-RELATED"/>
    <property type="match status" value="1"/>
</dbReference>
<reference evidence="5 6" key="1">
    <citation type="submission" date="2017-03" db="EMBL/GenBank/DDBJ databases">
        <authorList>
            <person name="Afonso C.L."/>
            <person name="Miller P.J."/>
            <person name="Scott M.A."/>
            <person name="Spackman E."/>
            <person name="Goraichik I."/>
            <person name="Dimitrov K.M."/>
            <person name="Suarez D.L."/>
            <person name="Swayne D.E."/>
        </authorList>
    </citation>
    <scope>NUCLEOTIDE SEQUENCE [LARGE SCALE GENOMIC DNA]</scope>
    <source>
        <strain evidence="5 6">CECT 7745</strain>
    </source>
</reference>
<dbReference type="InterPro" id="IPR014036">
    <property type="entry name" value="DeoR-like_C"/>
</dbReference>
<evidence type="ECO:0000313" key="5">
    <source>
        <dbReference type="EMBL" id="SMC14555.1"/>
    </source>
</evidence>
<dbReference type="InterPro" id="IPR001034">
    <property type="entry name" value="DeoR_HTH"/>
</dbReference>
<dbReference type="GO" id="GO:0003700">
    <property type="term" value="F:DNA-binding transcription factor activity"/>
    <property type="evidence" value="ECO:0007669"/>
    <property type="project" value="InterPro"/>
</dbReference>
<evidence type="ECO:0000259" key="4">
    <source>
        <dbReference type="PROSITE" id="PS51000"/>
    </source>
</evidence>
<evidence type="ECO:0000256" key="1">
    <source>
        <dbReference type="ARBA" id="ARBA00022491"/>
    </source>
</evidence>
<evidence type="ECO:0000256" key="3">
    <source>
        <dbReference type="ARBA" id="ARBA00023163"/>
    </source>
</evidence>
<dbReference type="OrthoDB" id="7688673at2"/>
<dbReference type="PANTHER" id="PTHR30363:SF4">
    <property type="entry name" value="GLYCEROL-3-PHOSPHATE REGULON REPRESSOR"/>
    <property type="match status" value="1"/>
</dbReference>
<dbReference type="Pfam" id="PF00455">
    <property type="entry name" value="DeoRC"/>
    <property type="match status" value="1"/>
</dbReference>
<dbReference type="InterPro" id="IPR037171">
    <property type="entry name" value="NagB/RpiA_transferase-like"/>
</dbReference>
<dbReference type="InterPro" id="IPR036388">
    <property type="entry name" value="WH-like_DNA-bd_sf"/>
</dbReference>
<name>A0A1X7BYF3_9RHOB</name>
<dbReference type="PRINTS" id="PR00037">
    <property type="entry name" value="HTHLACR"/>
</dbReference>
<gene>
    <name evidence="5" type="primary">glpR_4</name>
    <name evidence="5" type="ORF">ROA7745_04423</name>
</gene>
<dbReference type="PROSITE" id="PS51000">
    <property type="entry name" value="HTH_DEOR_2"/>
    <property type="match status" value="1"/>
</dbReference>
<accession>A0A1X7BYF3</accession>
<keyword evidence="3" id="KW-0804">Transcription</keyword>
<protein>
    <submittedName>
        <fullName evidence="5">Glycerol-3-phosphate regulon repressor</fullName>
    </submittedName>
</protein>
<organism evidence="5 6">
    <name type="scientific">Roseovarius aestuarii</name>
    <dbReference type="NCBI Taxonomy" id="475083"/>
    <lineage>
        <taxon>Bacteria</taxon>
        <taxon>Pseudomonadati</taxon>
        <taxon>Pseudomonadota</taxon>
        <taxon>Alphaproteobacteria</taxon>
        <taxon>Rhodobacterales</taxon>
        <taxon>Roseobacteraceae</taxon>
        <taxon>Roseovarius</taxon>
    </lineage>
</organism>
<dbReference type="InterPro" id="IPR050313">
    <property type="entry name" value="Carb_Metab_HTH_regulators"/>
</dbReference>
<dbReference type="InterPro" id="IPR036390">
    <property type="entry name" value="WH_DNA-bd_sf"/>
</dbReference>
<dbReference type="Gene3D" id="1.10.10.10">
    <property type="entry name" value="Winged helix-like DNA-binding domain superfamily/Winged helix DNA-binding domain"/>
    <property type="match status" value="1"/>
</dbReference>
<evidence type="ECO:0000256" key="2">
    <source>
        <dbReference type="ARBA" id="ARBA00023015"/>
    </source>
</evidence>
<feature type="domain" description="HTH deoR-type" evidence="4">
    <location>
        <begin position="10"/>
        <end position="65"/>
    </location>
</feature>
<dbReference type="SMART" id="SM00420">
    <property type="entry name" value="HTH_DEOR"/>
    <property type="match status" value="1"/>
</dbReference>
<dbReference type="SUPFAM" id="SSF100950">
    <property type="entry name" value="NagB/RpiA/CoA transferase-like"/>
    <property type="match status" value="1"/>
</dbReference>
<dbReference type="Proteomes" id="UP000193224">
    <property type="component" value="Unassembled WGS sequence"/>
</dbReference>
<dbReference type="AlphaFoldDB" id="A0A1X7BYF3"/>
<dbReference type="RefSeq" id="WP_085802448.1">
    <property type="nucleotide sequence ID" value="NZ_FWXB01000030.1"/>
</dbReference>
<keyword evidence="1" id="KW-0678">Repressor</keyword>